<dbReference type="PANTHER" id="PTHR31147">
    <property type="entry name" value="ACYL TRANSFERASE 4"/>
    <property type="match status" value="1"/>
</dbReference>
<evidence type="ECO:0000313" key="5">
    <source>
        <dbReference type="Proteomes" id="UP001177140"/>
    </source>
</evidence>
<gene>
    <name evidence="4" type="ORF">MKW94_030624</name>
</gene>
<dbReference type="Pfam" id="PF02458">
    <property type="entry name" value="Transferase"/>
    <property type="match status" value="1"/>
</dbReference>
<accession>A0AA41SFT5</accession>
<dbReference type="Gene3D" id="3.30.559.10">
    <property type="entry name" value="Chloramphenicol acetyltransferase-like domain"/>
    <property type="match status" value="1"/>
</dbReference>
<organism evidence="4 5">
    <name type="scientific">Papaver nudicaule</name>
    <name type="common">Iceland poppy</name>
    <dbReference type="NCBI Taxonomy" id="74823"/>
    <lineage>
        <taxon>Eukaryota</taxon>
        <taxon>Viridiplantae</taxon>
        <taxon>Streptophyta</taxon>
        <taxon>Embryophyta</taxon>
        <taxon>Tracheophyta</taxon>
        <taxon>Spermatophyta</taxon>
        <taxon>Magnoliopsida</taxon>
        <taxon>Ranunculales</taxon>
        <taxon>Papaveraceae</taxon>
        <taxon>Papaveroideae</taxon>
        <taxon>Papaver</taxon>
    </lineage>
</organism>
<keyword evidence="2" id="KW-0808">Transferase</keyword>
<evidence type="ECO:0000256" key="2">
    <source>
        <dbReference type="ARBA" id="ARBA00022679"/>
    </source>
</evidence>
<dbReference type="Proteomes" id="UP001177140">
    <property type="component" value="Unassembled WGS sequence"/>
</dbReference>
<name>A0AA41SFT5_PAPNU</name>
<keyword evidence="3" id="KW-0012">Acyltransferase</keyword>
<protein>
    <submittedName>
        <fullName evidence="4">Uncharacterized protein</fullName>
    </submittedName>
</protein>
<keyword evidence="5" id="KW-1185">Reference proteome</keyword>
<reference evidence="4" key="1">
    <citation type="submission" date="2022-03" db="EMBL/GenBank/DDBJ databases">
        <title>A functionally conserved STORR gene fusion in Papaver species that diverged 16.8 million years ago.</title>
        <authorList>
            <person name="Catania T."/>
        </authorList>
    </citation>
    <scope>NUCLEOTIDE SEQUENCE</scope>
    <source>
        <strain evidence="4">S-191538</strain>
    </source>
</reference>
<evidence type="ECO:0000256" key="3">
    <source>
        <dbReference type="ARBA" id="ARBA00023315"/>
    </source>
</evidence>
<feature type="non-terminal residue" evidence="4">
    <location>
        <position position="149"/>
    </location>
</feature>
<sequence>MMKVRVKESSVVKPSKETPKVCLWMSNIDQPYGDALFMYFYKRPALSDATNNSSSCYDDFFNSIVLKDGLSKALVTYYPVAGRLKRNESDKGRAEIDCTGEGALFIKAETDSLLEDLGDFAPTEQLEPLIPNLGGNKDDISSYPILLVQ</sequence>
<dbReference type="EMBL" id="JAJJMA010147935">
    <property type="protein sequence ID" value="MCL7034646.1"/>
    <property type="molecule type" value="Genomic_DNA"/>
</dbReference>
<evidence type="ECO:0000256" key="1">
    <source>
        <dbReference type="ARBA" id="ARBA00009861"/>
    </source>
</evidence>
<comment type="similarity">
    <text evidence="1">Belongs to the plant acyltransferase family.</text>
</comment>
<evidence type="ECO:0000313" key="4">
    <source>
        <dbReference type="EMBL" id="MCL7034646.1"/>
    </source>
</evidence>
<proteinExistence type="inferred from homology"/>
<dbReference type="AlphaFoldDB" id="A0AA41SFT5"/>
<dbReference type="InterPro" id="IPR023213">
    <property type="entry name" value="CAT-like_dom_sf"/>
</dbReference>
<dbReference type="InterPro" id="IPR050898">
    <property type="entry name" value="Plant_acyltransferase"/>
</dbReference>
<dbReference type="PANTHER" id="PTHR31147:SF1">
    <property type="entry name" value="ACYL TRANSFERASE 4"/>
    <property type="match status" value="1"/>
</dbReference>
<dbReference type="GO" id="GO:0016746">
    <property type="term" value="F:acyltransferase activity"/>
    <property type="evidence" value="ECO:0007669"/>
    <property type="project" value="UniProtKB-KW"/>
</dbReference>
<comment type="caution">
    <text evidence="4">The sequence shown here is derived from an EMBL/GenBank/DDBJ whole genome shotgun (WGS) entry which is preliminary data.</text>
</comment>